<organism evidence="3 4">
    <name type="scientific">Lederbergia ruris</name>
    <dbReference type="NCBI Taxonomy" id="217495"/>
    <lineage>
        <taxon>Bacteria</taxon>
        <taxon>Bacillati</taxon>
        <taxon>Bacillota</taxon>
        <taxon>Bacilli</taxon>
        <taxon>Bacillales</taxon>
        <taxon>Bacillaceae</taxon>
        <taxon>Lederbergia</taxon>
    </lineage>
</organism>
<dbReference type="PRINTS" id="PR00598">
    <property type="entry name" value="HTHMARR"/>
</dbReference>
<dbReference type="RefSeq" id="WP_212965843.1">
    <property type="nucleotide sequence ID" value="NZ_BORB01000008.1"/>
</dbReference>
<evidence type="ECO:0000256" key="1">
    <source>
        <dbReference type="ARBA" id="ARBA00023125"/>
    </source>
</evidence>
<dbReference type="EMBL" id="BORB01000008">
    <property type="protein sequence ID" value="GIN56946.1"/>
    <property type="molecule type" value="Genomic_DNA"/>
</dbReference>
<dbReference type="InterPro" id="IPR011991">
    <property type="entry name" value="ArsR-like_HTH"/>
</dbReference>
<dbReference type="InterPro" id="IPR036390">
    <property type="entry name" value="WH_DNA-bd_sf"/>
</dbReference>
<reference evidence="3 4" key="1">
    <citation type="submission" date="2021-03" db="EMBL/GenBank/DDBJ databases">
        <title>Antimicrobial resistance genes in bacteria isolated from Japanese honey, and their potential for conferring macrolide and lincosamide resistance in the American foulbrood pathogen Paenibacillus larvae.</title>
        <authorList>
            <person name="Okamoto M."/>
            <person name="Kumagai M."/>
            <person name="Kanamori H."/>
            <person name="Takamatsu D."/>
        </authorList>
    </citation>
    <scope>NUCLEOTIDE SEQUENCE [LARGE SCALE GENOMIC DNA]</scope>
    <source>
        <strain evidence="3 4">J8TS2</strain>
    </source>
</reference>
<evidence type="ECO:0000313" key="4">
    <source>
        <dbReference type="Proteomes" id="UP000679950"/>
    </source>
</evidence>
<accession>A0ABQ4KG39</accession>
<dbReference type="InterPro" id="IPR036388">
    <property type="entry name" value="WH-like_DNA-bd_sf"/>
</dbReference>
<feature type="domain" description="HTH marR-type" evidence="2">
    <location>
        <begin position="1"/>
        <end position="141"/>
    </location>
</feature>
<evidence type="ECO:0000313" key="3">
    <source>
        <dbReference type="EMBL" id="GIN56946.1"/>
    </source>
</evidence>
<dbReference type="Pfam" id="PF01047">
    <property type="entry name" value="MarR"/>
    <property type="match status" value="1"/>
</dbReference>
<dbReference type="PANTHER" id="PTHR33164">
    <property type="entry name" value="TRANSCRIPTIONAL REGULATOR, MARR FAMILY"/>
    <property type="match status" value="1"/>
</dbReference>
<dbReference type="PANTHER" id="PTHR33164:SF99">
    <property type="entry name" value="MARR FAMILY REGULATORY PROTEIN"/>
    <property type="match status" value="1"/>
</dbReference>
<dbReference type="PROSITE" id="PS50995">
    <property type="entry name" value="HTH_MARR_2"/>
    <property type="match status" value="1"/>
</dbReference>
<evidence type="ECO:0000259" key="2">
    <source>
        <dbReference type="PROSITE" id="PS50995"/>
    </source>
</evidence>
<name>A0ABQ4KG39_9BACI</name>
<dbReference type="InterPro" id="IPR039422">
    <property type="entry name" value="MarR/SlyA-like"/>
</dbReference>
<keyword evidence="1" id="KW-0238">DNA-binding</keyword>
<protein>
    <submittedName>
        <fullName evidence="3">MarR family transcriptional regulator</fullName>
    </submittedName>
</protein>
<dbReference type="Proteomes" id="UP000679950">
    <property type="component" value="Unassembled WGS sequence"/>
</dbReference>
<dbReference type="SUPFAM" id="SSF46785">
    <property type="entry name" value="Winged helix' DNA-binding domain"/>
    <property type="match status" value="1"/>
</dbReference>
<dbReference type="InterPro" id="IPR000835">
    <property type="entry name" value="HTH_MarR-typ"/>
</dbReference>
<proteinExistence type="predicted"/>
<comment type="caution">
    <text evidence="3">The sequence shown here is derived from an EMBL/GenBank/DDBJ whole genome shotgun (WGS) entry which is preliminary data.</text>
</comment>
<dbReference type="CDD" id="cd00090">
    <property type="entry name" value="HTH_ARSR"/>
    <property type="match status" value="1"/>
</dbReference>
<gene>
    <name evidence="3" type="ORF">J8TS2_12650</name>
</gene>
<dbReference type="SMART" id="SM00347">
    <property type="entry name" value="HTH_MARR"/>
    <property type="match status" value="1"/>
</dbReference>
<dbReference type="Gene3D" id="1.10.10.10">
    <property type="entry name" value="Winged helix-like DNA-binding domain superfamily/Winged helix DNA-binding domain"/>
    <property type="match status" value="1"/>
</dbReference>
<keyword evidence="4" id="KW-1185">Reference proteome</keyword>
<sequence>MEKERIQLIFDRYMDIFIHGAKSVSTQMSSHLMEDLSLEQFLLLRLLYAKGPIRASEIAEQLLVHKSAITVRVEKLVKKGLIERQRDENDRRNVYLRLTENGRSLYESLEKNINQFVEAIVSDIPEKEMEVFLNVYEKIADYIENYREGKE</sequence>